<gene>
    <name evidence="2" type="ORF">AFERRI_10392</name>
    <name evidence="1" type="ORF">AFERRI_400114</name>
</gene>
<dbReference type="Proteomes" id="UP000193925">
    <property type="component" value="Chromosome AFERRI"/>
</dbReference>
<dbReference type="EMBL" id="CCCS020000035">
    <property type="protein sequence ID" value="CDQ10333.1"/>
    <property type="molecule type" value="Genomic_DNA"/>
</dbReference>
<evidence type="ECO:0000313" key="3">
    <source>
        <dbReference type="Proteomes" id="UP000193925"/>
    </source>
</evidence>
<dbReference type="AlphaFoldDB" id="A0A060UU64"/>
<evidence type="ECO:0000313" key="1">
    <source>
        <dbReference type="EMBL" id="CDQ10333.1"/>
    </source>
</evidence>
<protein>
    <submittedName>
        <fullName evidence="1">Uncharacterized protein</fullName>
    </submittedName>
</protein>
<reference evidence="1" key="1">
    <citation type="submission" date="2014-03" db="EMBL/GenBank/DDBJ databases">
        <authorList>
            <person name="Genoscope - CEA"/>
        </authorList>
    </citation>
    <scope>NUCLEOTIDE SEQUENCE [LARGE SCALE GENOMIC DNA]</scope>
    <source>
        <strain evidence="1">CF27</strain>
    </source>
</reference>
<proteinExistence type="predicted"/>
<keyword evidence="3" id="KW-1185">Reference proteome</keyword>
<dbReference type="EMBL" id="LT841305">
    <property type="protein sequence ID" value="SMH64359.1"/>
    <property type="molecule type" value="Genomic_DNA"/>
</dbReference>
<reference evidence="2 3" key="3">
    <citation type="submission" date="2017-03" db="EMBL/GenBank/DDBJ databases">
        <authorList>
            <person name="Regsiter A."/>
            <person name="William W."/>
        </authorList>
    </citation>
    <scope>NUCLEOTIDE SEQUENCE [LARGE SCALE GENOMIC DNA]</scope>
    <source>
        <strain evidence="2">PRJEB5721</strain>
    </source>
</reference>
<accession>A0A060UU64</accession>
<sequence>MRELYYGHNNSLLSGVFARECAKHAGPSRMTEKCMMLTLKRGRGQGQEFLIFVPSAMRVCYDHE</sequence>
<reference evidence="1" key="2">
    <citation type="submission" date="2014-07" db="EMBL/GenBank/DDBJ databases">
        <title>Initial genome analysis of the psychrotolerant acidophile Acidithiobacillus ferrivorans CF27: insights into iron and sulfur oxidation pathways and into biofilm formation.</title>
        <authorList>
            <person name="Talla E."/>
            <person name="Hedrich S."/>
            <person name="Mangenot S."/>
            <person name="Ji B."/>
            <person name="Johnson D.B."/>
            <person name="Barbe V."/>
            <person name="Bonnefoy V."/>
        </authorList>
    </citation>
    <scope>NUCLEOTIDE SEQUENCE [LARGE SCALE GENOMIC DNA]</scope>
    <source>
        <strain evidence="1">CF27</strain>
    </source>
</reference>
<name>A0A060UU64_9PROT</name>
<evidence type="ECO:0000313" key="2">
    <source>
        <dbReference type="EMBL" id="SMH64359.1"/>
    </source>
</evidence>
<organism evidence="1">
    <name type="scientific">Acidithiobacillus ferrivorans</name>
    <dbReference type="NCBI Taxonomy" id="160808"/>
    <lineage>
        <taxon>Bacteria</taxon>
        <taxon>Pseudomonadati</taxon>
        <taxon>Pseudomonadota</taxon>
        <taxon>Acidithiobacillia</taxon>
        <taxon>Acidithiobacillales</taxon>
        <taxon>Acidithiobacillaceae</taxon>
        <taxon>Acidithiobacillus</taxon>
    </lineage>
</organism>